<accession>A0A7Y0AKX7</accession>
<keyword evidence="1" id="KW-0175">Coiled coil</keyword>
<evidence type="ECO:0000313" key="4">
    <source>
        <dbReference type="EMBL" id="NML69261.1"/>
    </source>
</evidence>
<dbReference type="EMBL" id="JABBGI010000005">
    <property type="protein sequence ID" value="NML69261.1"/>
    <property type="molecule type" value="Genomic_DNA"/>
</dbReference>
<evidence type="ECO:0000313" key="5">
    <source>
        <dbReference type="Proteomes" id="UP000544054"/>
    </source>
</evidence>
<proteinExistence type="predicted"/>
<sequence>MSSTYFFSAFGTFGNPNGFRQSYFLGGNAEVAKNIKTFDLKTDAVKLFPGSKIYGIRIEPAGSSHLISYTVYTFAKEQNSQRGGTFIGSSLIFLDKIAPETLIINVLDEFHQHLEKHNVVDGTITINHSDKFSIDKPKDYDKIGFNARDVESPGMAQSGNNYLMVYTEPGSSKWPSLFSTAIALLGTYDMIYFTESREVAEFVQQKGIFKIVDVDGFEREIQKSDEEKSRLVNSCIQDLEKEKENLQGDKKTLIDEVERQIAQNERRHQENEKKISDSKAGITVINNEFHQYALKIDDLISTLRLDKKVETVRKQHLESRKIFTDKIRLSRDIGMVSSMGSSYPSQQESSKPKLKNSLEDFSMGNSSYNNKKTRLNGYKIAFWILILLITAGAASCLVFLDKGKIPGFSGEETVVAVENNHADTIATDHIPAETSIAIPATNLNPFPNGELNENDWRLVSKKAPFGMKIDSLISVIYKENPSTVKDFYKHQKKEYKAHLYTLNQQSFEIDGQDTLLTDTLRRIPNYIQSLPVH</sequence>
<reference evidence="4 5" key="1">
    <citation type="submission" date="2020-04" db="EMBL/GenBank/DDBJ databases">
        <title>Chryseobacterium sp. RP-3-3 sp. nov., isolated from Jeju soil.</title>
        <authorList>
            <person name="Dahal R.H."/>
        </authorList>
    </citation>
    <scope>NUCLEOTIDE SEQUENCE [LARGE SCALE GENOMIC DNA]</scope>
    <source>
        <strain evidence="4 5">RP-3-3</strain>
    </source>
</reference>
<dbReference type="RefSeq" id="WP_169233826.1">
    <property type="nucleotide sequence ID" value="NZ_JABBGI010000005.1"/>
</dbReference>
<dbReference type="Proteomes" id="UP000544054">
    <property type="component" value="Unassembled WGS sequence"/>
</dbReference>
<evidence type="ECO:0000256" key="3">
    <source>
        <dbReference type="SAM" id="Phobius"/>
    </source>
</evidence>
<organism evidence="4 5">
    <name type="scientific">Chryseobacterium antibioticum</name>
    <dbReference type="NCBI Taxonomy" id="2728847"/>
    <lineage>
        <taxon>Bacteria</taxon>
        <taxon>Pseudomonadati</taxon>
        <taxon>Bacteroidota</taxon>
        <taxon>Flavobacteriia</taxon>
        <taxon>Flavobacteriales</taxon>
        <taxon>Weeksellaceae</taxon>
        <taxon>Chryseobacterium group</taxon>
        <taxon>Chryseobacterium</taxon>
    </lineage>
</organism>
<evidence type="ECO:0000256" key="2">
    <source>
        <dbReference type="SAM" id="MobiDB-lite"/>
    </source>
</evidence>
<keyword evidence="3" id="KW-1133">Transmembrane helix</keyword>
<keyword evidence="3" id="KW-0472">Membrane</keyword>
<feature type="compositionally biased region" description="Polar residues" evidence="2">
    <location>
        <begin position="338"/>
        <end position="349"/>
    </location>
</feature>
<feature type="coiled-coil region" evidence="1">
    <location>
        <begin position="236"/>
        <end position="274"/>
    </location>
</feature>
<keyword evidence="3" id="KW-0812">Transmembrane</keyword>
<comment type="caution">
    <text evidence="4">The sequence shown here is derived from an EMBL/GenBank/DDBJ whole genome shotgun (WGS) entry which is preliminary data.</text>
</comment>
<gene>
    <name evidence="4" type="ORF">HHL23_05570</name>
</gene>
<protein>
    <submittedName>
        <fullName evidence="4">Uncharacterized protein</fullName>
    </submittedName>
</protein>
<feature type="region of interest" description="Disordered" evidence="2">
    <location>
        <begin position="338"/>
        <end position="358"/>
    </location>
</feature>
<keyword evidence="5" id="KW-1185">Reference proteome</keyword>
<dbReference type="AlphaFoldDB" id="A0A7Y0AKX7"/>
<feature type="transmembrane region" description="Helical" evidence="3">
    <location>
        <begin position="380"/>
        <end position="400"/>
    </location>
</feature>
<name>A0A7Y0AKX7_9FLAO</name>
<evidence type="ECO:0000256" key="1">
    <source>
        <dbReference type="SAM" id="Coils"/>
    </source>
</evidence>